<dbReference type="GO" id="GO:0005886">
    <property type="term" value="C:plasma membrane"/>
    <property type="evidence" value="ECO:0007669"/>
    <property type="project" value="UniProtKB-SubCell"/>
</dbReference>
<protein>
    <recommendedName>
        <fullName evidence="1">Putative membrane protein insertion efficiency factor</fullName>
    </recommendedName>
</protein>
<comment type="similarity">
    <text evidence="1">Belongs to the UPF0161 family.</text>
</comment>
<evidence type="ECO:0000313" key="3">
    <source>
        <dbReference type="EMBL" id="SDT42829.1"/>
    </source>
</evidence>
<dbReference type="SMART" id="SM01234">
    <property type="entry name" value="Haemolytic"/>
    <property type="match status" value="1"/>
</dbReference>
<dbReference type="AlphaFoldDB" id="A0A1H2AAE3"/>
<gene>
    <name evidence="3" type="ORF">SAMN04488543_4335</name>
</gene>
<proteinExistence type="inferred from homology"/>
<sequence length="124" mass="13434">MKYLLIGLLKVYRLVISPLYGDVCRYHPSCSAYALRAVGVHGAVKGSWLAGRRLLRCHPWASGGYDPVPGTPEFAEEEREQARAAGTLGAGALHEHPGPHHARAGHDPQAHDHDAEIASRRGVN</sequence>
<evidence type="ECO:0000313" key="4">
    <source>
        <dbReference type="Proteomes" id="UP000199092"/>
    </source>
</evidence>
<feature type="region of interest" description="Disordered" evidence="2">
    <location>
        <begin position="68"/>
        <end position="124"/>
    </location>
</feature>
<dbReference type="HAMAP" id="MF_00386">
    <property type="entry name" value="UPF0161_YidD"/>
    <property type="match status" value="1"/>
</dbReference>
<organism evidence="3 4">
    <name type="scientific">Friedmanniella luteola</name>
    <dbReference type="NCBI Taxonomy" id="546871"/>
    <lineage>
        <taxon>Bacteria</taxon>
        <taxon>Bacillati</taxon>
        <taxon>Actinomycetota</taxon>
        <taxon>Actinomycetes</taxon>
        <taxon>Propionibacteriales</taxon>
        <taxon>Nocardioidaceae</taxon>
        <taxon>Friedmanniella</taxon>
    </lineage>
</organism>
<dbReference type="Pfam" id="PF01809">
    <property type="entry name" value="YidD"/>
    <property type="match status" value="1"/>
</dbReference>
<name>A0A1H2AAE3_9ACTN</name>
<comment type="function">
    <text evidence="1">Could be involved in insertion of integral membrane proteins into the membrane.</text>
</comment>
<feature type="compositionally biased region" description="Low complexity" evidence="2">
    <location>
        <begin position="83"/>
        <end position="92"/>
    </location>
</feature>
<accession>A0A1H2AAE3</accession>
<dbReference type="EMBL" id="LT629749">
    <property type="protein sequence ID" value="SDT42829.1"/>
    <property type="molecule type" value="Genomic_DNA"/>
</dbReference>
<dbReference type="PANTHER" id="PTHR33383">
    <property type="entry name" value="MEMBRANE PROTEIN INSERTION EFFICIENCY FACTOR-RELATED"/>
    <property type="match status" value="1"/>
</dbReference>
<keyword evidence="1" id="KW-1003">Cell membrane</keyword>
<keyword evidence="1" id="KW-0472">Membrane</keyword>
<dbReference type="RefSeq" id="WP_091416149.1">
    <property type="nucleotide sequence ID" value="NZ_LT629749.1"/>
</dbReference>
<dbReference type="PANTHER" id="PTHR33383:SF1">
    <property type="entry name" value="MEMBRANE PROTEIN INSERTION EFFICIENCY FACTOR-RELATED"/>
    <property type="match status" value="1"/>
</dbReference>
<dbReference type="Proteomes" id="UP000199092">
    <property type="component" value="Chromosome I"/>
</dbReference>
<dbReference type="InterPro" id="IPR002696">
    <property type="entry name" value="Membr_insert_effic_factor_YidD"/>
</dbReference>
<evidence type="ECO:0000256" key="2">
    <source>
        <dbReference type="SAM" id="MobiDB-lite"/>
    </source>
</evidence>
<feature type="compositionally biased region" description="Basic and acidic residues" evidence="2">
    <location>
        <begin position="93"/>
        <end position="124"/>
    </location>
</feature>
<keyword evidence="4" id="KW-1185">Reference proteome</keyword>
<dbReference type="STRING" id="546871.SAMN04488543_4335"/>
<evidence type="ECO:0000256" key="1">
    <source>
        <dbReference type="HAMAP-Rule" id="MF_00386"/>
    </source>
</evidence>
<dbReference type="OrthoDB" id="9801753at2"/>
<dbReference type="NCBIfam" id="TIGR00278">
    <property type="entry name" value="membrane protein insertion efficiency factor YidD"/>
    <property type="match status" value="1"/>
</dbReference>
<comment type="subcellular location">
    <subcellularLocation>
        <location evidence="1">Cell membrane</location>
        <topology evidence="1">Peripheral membrane protein</topology>
        <orientation evidence="1">Cytoplasmic side</orientation>
    </subcellularLocation>
</comment>
<reference evidence="3 4" key="1">
    <citation type="submission" date="2016-10" db="EMBL/GenBank/DDBJ databases">
        <authorList>
            <person name="de Groot N.N."/>
        </authorList>
    </citation>
    <scope>NUCLEOTIDE SEQUENCE [LARGE SCALE GENOMIC DNA]</scope>
    <source>
        <strain evidence="3 4">DSM 21741</strain>
    </source>
</reference>